<evidence type="ECO:0000259" key="4">
    <source>
        <dbReference type="Pfam" id="PF21773"/>
    </source>
</evidence>
<comment type="caution">
    <text evidence="5">The sequence shown here is derived from an EMBL/GenBank/DDBJ whole genome shotgun (WGS) entry which is preliminary data.</text>
</comment>
<proteinExistence type="predicted"/>
<dbReference type="EMBL" id="BEZZ01000045">
    <property type="protein sequence ID" value="GCC24045.1"/>
    <property type="molecule type" value="Genomic_DNA"/>
</dbReference>
<organism evidence="5 6">
    <name type="scientific">Chiloscyllium punctatum</name>
    <name type="common">Brownbanded bambooshark</name>
    <name type="synonym">Hemiscyllium punctatum</name>
    <dbReference type="NCBI Taxonomy" id="137246"/>
    <lineage>
        <taxon>Eukaryota</taxon>
        <taxon>Metazoa</taxon>
        <taxon>Chordata</taxon>
        <taxon>Craniata</taxon>
        <taxon>Vertebrata</taxon>
        <taxon>Chondrichthyes</taxon>
        <taxon>Elasmobranchii</taxon>
        <taxon>Galeomorphii</taxon>
        <taxon>Galeoidea</taxon>
        <taxon>Orectolobiformes</taxon>
        <taxon>Hemiscylliidae</taxon>
        <taxon>Chiloscyllium</taxon>
    </lineage>
</organism>
<accession>A0A401S0Y5</accession>
<dbReference type="PANTHER" id="PTHR21694:SF18">
    <property type="entry name" value="COILED-COIL DOMAIN-CONTAINING PROTEIN 63"/>
    <property type="match status" value="1"/>
</dbReference>
<name>A0A401S0Y5_CHIPU</name>
<dbReference type="GO" id="GO:0036158">
    <property type="term" value="P:outer dynein arm assembly"/>
    <property type="evidence" value="ECO:0007669"/>
    <property type="project" value="TreeGrafter"/>
</dbReference>
<feature type="coiled-coil region" evidence="2">
    <location>
        <begin position="51"/>
        <end position="78"/>
    </location>
</feature>
<dbReference type="GO" id="GO:0003341">
    <property type="term" value="P:cilium movement"/>
    <property type="evidence" value="ECO:0007669"/>
    <property type="project" value="TreeGrafter"/>
</dbReference>
<evidence type="ECO:0000256" key="3">
    <source>
        <dbReference type="SAM" id="MobiDB-lite"/>
    </source>
</evidence>
<dbReference type="AlphaFoldDB" id="A0A401S0Y5"/>
<keyword evidence="1 2" id="KW-0175">Coiled coil</keyword>
<dbReference type="PANTHER" id="PTHR21694">
    <property type="entry name" value="COILED-COIL DOMAIN-CONTAINING PROTEIN 63"/>
    <property type="match status" value="1"/>
</dbReference>
<evidence type="ECO:0000313" key="6">
    <source>
        <dbReference type="Proteomes" id="UP000287033"/>
    </source>
</evidence>
<gene>
    <name evidence="5" type="ORF">chiPu_0002444</name>
</gene>
<protein>
    <recommendedName>
        <fullName evidence="4">ODAD1 central coiled coil region domain-containing protein</fullName>
    </recommendedName>
</protein>
<dbReference type="GO" id="GO:0005930">
    <property type="term" value="C:axoneme"/>
    <property type="evidence" value="ECO:0007669"/>
    <property type="project" value="TreeGrafter"/>
</dbReference>
<dbReference type="Pfam" id="PF21773">
    <property type="entry name" value="ODAD1_CC"/>
    <property type="match status" value="1"/>
</dbReference>
<feature type="coiled-coil region" evidence="2">
    <location>
        <begin position="112"/>
        <end position="170"/>
    </location>
</feature>
<dbReference type="STRING" id="137246.A0A401S0Y5"/>
<feature type="domain" description="ODAD1 central coiled coil region" evidence="4">
    <location>
        <begin position="154"/>
        <end position="428"/>
    </location>
</feature>
<keyword evidence="6" id="KW-1185">Reference proteome</keyword>
<dbReference type="InterPro" id="IPR049258">
    <property type="entry name" value="ODAD1_CC"/>
</dbReference>
<dbReference type="OMA" id="MMHKKTQ"/>
<evidence type="ECO:0000313" key="5">
    <source>
        <dbReference type="EMBL" id="GCC24045.1"/>
    </source>
</evidence>
<dbReference type="Proteomes" id="UP000287033">
    <property type="component" value="Unassembled WGS sequence"/>
</dbReference>
<evidence type="ECO:0000256" key="2">
    <source>
        <dbReference type="SAM" id="Coils"/>
    </source>
</evidence>
<reference evidence="5 6" key="1">
    <citation type="journal article" date="2018" name="Nat. Ecol. Evol.">
        <title>Shark genomes provide insights into elasmobranch evolution and the origin of vertebrates.</title>
        <authorList>
            <person name="Hara Y"/>
            <person name="Yamaguchi K"/>
            <person name="Onimaru K"/>
            <person name="Kadota M"/>
            <person name="Koyanagi M"/>
            <person name="Keeley SD"/>
            <person name="Tatsumi K"/>
            <person name="Tanaka K"/>
            <person name="Motone F"/>
            <person name="Kageyama Y"/>
            <person name="Nozu R"/>
            <person name="Adachi N"/>
            <person name="Nishimura O"/>
            <person name="Nakagawa R"/>
            <person name="Tanegashima C"/>
            <person name="Kiyatake I"/>
            <person name="Matsumoto R"/>
            <person name="Murakumo K"/>
            <person name="Nishida K"/>
            <person name="Terakita A"/>
            <person name="Kuratani S"/>
            <person name="Sato K"/>
            <person name="Hyodo S Kuraku.S."/>
        </authorList>
    </citation>
    <scope>NUCLEOTIDE SEQUENCE [LARGE SCALE GENOMIC DNA]</scope>
</reference>
<evidence type="ECO:0000256" key="1">
    <source>
        <dbReference type="ARBA" id="ARBA00023054"/>
    </source>
</evidence>
<feature type="coiled-coil region" evidence="2">
    <location>
        <begin position="336"/>
        <end position="395"/>
    </location>
</feature>
<feature type="region of interest" description="Disordered" evidence="3">
    <location>
        <begin position="1"/>
        <end position="24"/>
    </location>
</feature>
<dbReference type="OrthoDB" id="6766775at2759"/>
<dbReference type="InterPro" id="IPR051876">
    <property type="entry name" value="ODA-DC/CCD"/>
</dbReference>
<feature type="compositionally biased region" description="Basic and acidic residues" evidence="3">
    <location>
        <begin position="1"/>
        <end position="12"/>
    </location>
</feature>
<sequence length="480" mass="56489">MSSRFNKAERKMYSQSTLLDSDTETEATAAAVKLKLLHQLRNLEGDQRAYHEESERTIMRQLRELNILQREHENLTTSIALVTAPQNVQKDINDSTQIKMLLQSKEEYDCLAEQEKSLIAKLDAQIRDQEDKINKQKMSIGGLRSVHQRRRHLQKQIQTLENQLNLSTIKFNTILTENRKLREEINILRVNKEIYTKLYNKLSTKLQEQKKIMKEIVEESVQAYDQRMEAETRINAVKERSAKDILLYNTEIKELMRIIDHEAKLKDFMLIKFRQLTREDHSKDKIGKKTAQEIEYEAYEEVYNQLRNLTGKENLYSLGPEFVATEEKNYALFNFINEINIQLEHKQEKIQNIKNEILQIENQRKQSEEELHGSIKEVEDSLENTTQQINNYEVMQTQVNKTLDELKSNIESLCKKIYCDLSPIQQKLCGNDGILNYNALEYLGQEKDKKRLVVQDAELLFPLNYFQLRELVLSELEGAK</sequence>